<evidence type="ECO:0000259" key="1">
    <source>
        <dbReference type="Pfam" id="PF18451"/>
    </source>
</evidence>
<dbReference type="KEGG" id="egd:GS424_002950"/>
<dbReference type="Pfam" id="PF18451">
    <property type="entry name" value="CdiA_C"/>
    <property type="match status" value="1"/>
</dbReference>
<accession>A0A6L7IYT7</accession>
<evidence type="ECO:0000313" key="3">
    <source>
        <dbReference type="Proteomes" id="UP000478463"/>
    </source>
</evidence>
<sequence length="129" mass="14429">MGKRIGNIIIPGDVNVWPHESKTAQALARAGYDVEFVKKSDEAYATTADVLIAGRLWEMKSPTASSIKAVERNLKRARWQSGNIIFDSRRMKGLPDAAIERELRKWSSEINGISHVLFVNRHGAVVDIK</sequence>
<dbReference type="EMBL" id="CP063310">
    <property type="protein sequence ID" value="QOS68842.1"/>
    <property type="molecule type" value="Genomic_DNA"/>
</dbReference>
<gene>
    <name evidence="2" type="ORF">GS424_002950</name>
</gene>
<reference evidence="2 3" key="1">
    <citation type="submission" date="2020-10" db="EMBL/GenBank/DDBJ databases">
        <title>Eggerthella sp. nov., isolated from human feces.</title>
        <authorList>
            <person name="Yajun G."/>
        </authorList>
    </citation>
    <scope>NUCLEOTIDE SEQUENCE [LARGE SCALE GENOMIC DNA]</scope>
    <source>
        <strain evidence="2 3">HF-1101</strain>
    </source>
</reference>
<dbReference type="Gene3D" id="3.40.1350.120">
    <property type="match status" value="1"/>
</dbReference>
<dbReference type="Proteomes" id="UP000478463">
    <property type="component" value="Chromosome"/>
</dbReference>
<name>A0A6L7IYT7_9ACTN</name>
<proteinExistence type="predicted"/>
<dbReference type="InterPro" id="IPR040559">
    <property type="entry name" value="CdiA_C"/>
</dbReference>
<organism evidence="2 3">
    <name type="scientific">Eggerthella guodeyinii</name>
    <dbReference type="NCBI Taxonomy" id="2690837"/>
    <lineage>
        <taxon>Bacteria</taxon>
        <taxon>Bacillati</taxon>
        <taxon>Actinomycetota</taxon>
        <taxon>Coriobacteriia</taxon>
        <taxon>Eggerthellales</taxon>
        <taxon>Eggerthellaceae</taxon>
        <taxon>Eggerthella</taxon>
    </lineage>
</organism>
<dbReference type="AlphaFoldDB" id="A0A6L7IYT7"/>
<feature type="domain" description="tRNA nuclease CdiA C-terminal" evidence="1">
    <location>
        <begin position="47"/>
        <end position="124"/>
    </location>
</feature>
<dbReference type="RefSeq" id="WP_160943669.1">
    <property type="nucleotide sequence ID" value="NZ_CP063310.1"/>
</dbReference>
<evidence type="ECO:0000313" key="2">
    <source>
        <dbReference type="EMBL" id="QOS68842.1"/>
    </source>
</evidence>
<protein>
    <recommendedName>
        <fullName evidence="1">tRNA nuclease CdiA C-terminal domain-containing protein</fullName>
    </recommendedName>
</protein>